<feature type="compositionally biased region" description="Low complexity" evidence="1">
    <location>
        <begin position="447"/>
        <end position="457"/>
    </location>
</feature>
<feature type="region of interest" description="Disordered" evidence="1">
    <location>
        <begin position="443"/>
        <end position="472"/>
    </location>
</feature>
<keyword evidence="2" id="KW-0812">Transmembrane</keyword>
<evidence type="ECO:0000256" key="2">
    <source>
        <dbReference type="SAM" id="Phobius"/>
    </source>
</evidence>
<keyword evidence="2" id="KW-0472">Membrane</keyword>
<dbReference type="EMBL" id="MFTO01000002">
    <property type="protein sequence ID" value="OGI64348.1"/>
    <property type="molecule type" value="Genomic_DNA"/>
</dbReference>
<name>A0A1F6V413_9BACT</name>
<proteinExistence type="predicted"/>
<evidence type="ECO:0000313" key="4">
    <source>
        <dbReference type="Proteomes" id="UP000178985"/>
    </source>
</evidence>
<feature type="compositionally biased region" description="Gly residues" evidence="1">
    <location>
        <begin position="458"/>
        <end position="470"/>
    </location>
</feature>
<sequence length="1523" mass="154209">MKKKSKTKLKIILKSFFILIIFSLAIKVVAVWAPPLLGTVPPENNVAPPVNVGGNTQVKPGGLGVYGLQSFTFGIIDGTFDVGGVSTFNGPVVANSYINANNVVNAASHIFMNPLGTANATTTSYDSGWLMMKGSYWDSSSSSAVEVPYTFVVDAYQPNVNVLRVSDYLGDVIKIGTSNPSGHHYGLAVRGGLEVGANYFELKAHENGAIIEGDVGIGTSSPTEKLDVVGNVKFSGAIMPGGSAGTAGQVLTSAGPGLAPTWGVGGGGSLPSGTSGQTLRYDSTDTLVANSVLYNNGTNIGIGTTSPSSKFTVGNSAGSQNAEVEANGDAYLLLDSTVASGRDWSLISSGTAGIGVGKFSIYDSTAGVSRVAIDSVGNVGVGDTSPLALFTVGTADQFRVNSSGNLVRINNVFYSWPSAQGSANYVLTNNGSGTLTWSAGVPGPQGPDGLQGPIGPQGPAGEGVPPGGATGQVLTKNSNADYDTYWSTVSGGGGGTIGGSGTATYIPKFTSSTDIGNSVMYNDTDGDIGINTTAPGARLGVKGNLNIGTNYSDVTGEGDGAIIEGNVGIGTTSPASKLDVVGDVRFSGALKPNGNAGVDGLVLISKGPGFPPVWEPLVPYTGVNGATLRYSTGATEWVSSTNIFNADANVGIGTITPSQKLDVNGNAKATQFCLGTDCISAWPSGSGDNLGNHIATQTIYGSTAPSGDLLLDSTNNATKGDIILGPTTGSVGVGTLSPTQKLDVNGNAKATQFCLGTDCISAWPSGGGGGWTDGTNVVYTTVTDDKVGIGTTTPASKLSVVDTSASTNAEVEAAGDAYLLLDSTVGSGRDWSLISSGTGGIGIGKFSIFDSTAGISRLAIDSSGKVGIGTTTPDARLHLMAGSPTSGTAPLKFTSSGVGGLLTTTEAGAIEYDGSHLYFTAINGGTRYQLDQQSTGGSTALSSLTPATVDHSIDNDDFTQTWRWDGTTSLNNGQGMVFTSTVTNSGVTEDLVTMSMGGTGATATATSLRVTNTKSGSTNTNKGIHVDVTSGLNNYALIVQGGDTGLGTTSPDSKLDLAGAFTVQEMSAPSLSLTNQGRIYFDATLNKFRVSENGGAYVNLVGSGGGITSLNALTGTTQTFATGTAGTNFGISSVGTVHTFNIPDASVANRGLLTSANWTTFNNKAPAANPVFTGIVTLPSSTNPGVGLAGEIAIDTNMWATSRGAPVVWDGTSTTALVNVLASDVPTDGQVPTWNTGGTITWESAGGGGGGGWTDGTNGVFATSSGDRVGIGATDSSSHLSNKFNVIQESGDTNPLLAQIGTYGFALKNNAAVTGLTMGLDSNYAYLQSWNGKILNINSQGNNTIINPNSAYVGVGLTSPTSLFQAGVHSGYKGPGTVSISSSTAVVTGTGTNFTEMFNVGDYINVNGLGQKLITIISSNTQLTMTSGYGSSGSSLPYTHGANSDGVRFSVLANGSVGVGTGTPNNKAILDLSSTTKAFLPPRMTTTQRNVISPAVAGMVIYNTTTNKLNVYNGTAWEAITSS</sequence>
<protein>
    <recommendedName>
        <fullName evidence="5">Peptidase S74 domain-containing protein</fullName>
    </recommendedName>
</protein>
<dbReference type="Proteomes" id="UP000178985">
    <property type="component" value="Unassembled WGS sequence"/>
</dbReference>
<evidence type="ECO:0000313" key="3">
    <source>
        <dbReference type="EMBL" id="OGI64348.1"/>
    </source>
</evidence>
<accession>A0A1F6V413</accession>
<evidence type="ECO:0000256" key="1">
    <source>
        <dbReference type="SAM" id="MobiDB-lite"/>
    </source>
</evidence>
<organism evidence="3 4">
    <name type="scientific">Candidatus Nomurabacteria bacterium RIFCSPHIGHO2_01_FULL_40_20</name>
    <dbReference type="NCBI Taxonomy" id="1801738"/>
    <lineage>
        <taxon>Bacteria</taxon>
        <taxon>Candidatus Nomuraibacteriota</taxon>
    </lineage>
</organism>
<evidence type="ECO:0008006" key="5">
    <source>
        <dbReference type="Google" id="ProtNLM"/>
    </source>
</evidence>
<gene>
    <name evidence="3" type="ORF">A2733_00010</name>
</gene>
<comment type="caution">
    <text evidence="3">The sequence shown here is derived from an EMBL/GenBank/DDBJ whole genome shotgun (WGS) entry which is preliminary data.</text>
</comment>
<keyword evidence="2" id="KW-1133">Transmembrane helix</keyword>
<feature type="transmembrane region" description="Helical" evidence="2">
    <location>
        <begin position="12"/>
        <end position="33"/>
    </location>
</feature>
<reference evidence="3 4" key="1">
    <citation type="journal article" date="2016" name="Nat. Commun.">
        <title>Thousands of microbial genomes shed light on interconnected biogeochemical processes in an aquifer system.</title>
        <authorList>
            <person name="Anantharaman K."/>
            <person name="Brown C.T."/>
            <person name="Hug L.A."/>
            <person name="Sharon I."/>
            <person name="Castelle C.J."/>
            <person name="Probst A.J."/>
            <person name="Thomas B.C."/>
            <person name="Singh A."/>
            <person name="Wilkins M.J."/>
            <person name="Karaoz U."/>
            <person name="Brodie E.L."/>
            <person name="Williams K.H."/>
            <person name="Hubbard S.S."/>
            <person name="Banfield J.F."/>
        </authorList>
    </citation>
    <scope>NUCLEOTIDE SEQUENCE [LARGE SCALE GENOMIC DNA]</scope>
</reference>